<dbReference type="GO" id="GO:0004827">
    <property type="term" value="F:proline-tRNA ligase activity"/>
    <property type="evidence" value="ECO:0007669"/>
    <property type="project" value="UniProtKB-UniRule"/>
</dbReference>
<dbReference type="Gene3D" id="3.40.50.800">
    <property type="entry name" value="Anticodon-binding domain"/>
    <property type="match status" value="1"/>
</dbReference>
<comment type="domain">
    <text evidence="10">Consists of three domains: the N-terminal catalytic domain, the editing domain and the C-terminal anticodon-binding domain.</text>
</comment>
<dbReference type="InterPro" id="IPR050062">
    <property type="entry name" value="Pro-tRNA_synthetase"/>
</dbReference>
<dbReference type="SUPFAM" id="SSF52954">
    <property type="entry name" value="Class II aaRS ABD-related"/>
    <property type="match status" value="1"/>
</dbReference>
<dbReference type="GO" id="GO:0005524">
    <property type="term" value="F:ATP binding"/>
    <property type="evidence" value="ECO:0007669"/>
    <property type="project" value="UniProtKB-UniRule"/>
</dbReference>
<evidence type="ECO:0000256" key="6">
    <source>
        <dbReference type="ARBA" id="ARBA00022840"/>
    </source>
</evidence>
<accession>A0A7S7NVS3</accession>
<dbReference type="InterPro" id="IPR045864">
    <property type="entry name" value="aa-tRNA-synth_II/BPL/LPL"/>
</dbReference>
<dbReference type="AlphaFoldDB" id="A0A7S7NVS3"/>
<dbReference type="Pfam" id="PF04073">
    <property type="entry name" value="tRNA_edit"/>
    <property type="match status" value="1"/>
</dbReference>
<dbReference type="EC" id="6.1.1.15" evidence="10"/>
<dbReference type="Gene3D" id="3.30.930.10">
    <property type="entry name" value="Bira Bifunctional Protein, Domain 2"/>
    <property type="match status" value="2"/>
</dbReference>
<dbReference type="InterPro" id="IPR044140">
    <property type="entry name" value="ProRS_anticodon_short"/>
</dbReference>
<dbReference type="Proteomes" id="UP000593892">
    <property type="component" value="Chromosome"/>
</dbReference>
<evidence type="ECO:0000313" key="14">
    <source>
        <dbReference type="Proteomes" id="UP000593892"/>
    </source>
</evidence>
<sequence>MLWSKLFIPTLRESPAEAEVVSHQLLLRAGYIRQLGAGIYNYLYLAQRSLLKIQRIVREEMDAIGAQEFLLPALNPAEVWQESGRYEAMGDNMFRLKDRFGRQLCLGMTHEEVMTVIARGEVRSYKQLPQIWYQIQTKFRDEPRPKSGLLRVRQFIMKDSYSFDLAPAGLDESYEKHRLAYCRIFDRCGLQYVAVEAHSGAMGGSQSQEFMVATDAGEDYVVVCKETGYAANLEKAVSRPVPPAAPDAEGDLSPEEVHTPGQKSIDEVSAFLKVPATSIIKSLVLIADGKPVVALMRGDHQLSETKFQSATGCAEFRPAFPEEMRTLMGAEAGSLGPVGLTGVTVIADLSLQGRRNMVAGANKDDYHLLNVTPGEDFAAVYHDLRQVTEGDTELETGAPLQILKTMEIGHIFKLGYKYSHSMGLNVLDQNGVETPVIMGSYGIGIERVLCGVVELYADANGISMPVSIAPFEAVVTPVKSADPALAAAGQQVYEELKKLGVDVLYDDRELSPGVKFKDADLVGIPYRVVIGKKLPQGIVELAERRTGAKSEVPLAEVAGMVAEKVRAAKQ</sequence>
<reference evidence="13 14" key="1">
    <citation type="submission" date="2020-10" db="EMBL/GenBank/DDBJ databases">
        <title>Complete genome sequence of Paludibaculum fermentans P105T, a facultatively anaerobic acidobacterium capable of dissimilatory Fe(III) reduction.</title>
        <authorList>
            <person name="Dedysh S.N."/>
            <person name="Beletsky A.V."/>
            <person name="Kulichevskaya I.S."/>
            <person name="Mardanov A.V."/>
            <person name="Ravin N.V."/>
        </authorList>
    </citation>
    <scope>NUCLEOTIDE SEQUENCE [LARGE SCALE GENOMIC DNA]</scope>
    <source>
        <strain evidence="13 14">P105</strain>
    </source>
</reference>
<dbReference type="EMBL" id="CP063849">
    <property type="protein sequence ID" value="QOY90722.1"/>
    <property type="molecule type" value="Genomic_DNA"/>
</dbReference>
<evidence type="ECO:0000256" key="4">
    <source>
        <dbReference type="ARBA" id="ARBA00022598"/>
    </source>
</evidence>
<comment type="subunit">
    <text evidence="2 10">Homodimer.</text>
</comment>
<comment type="similarity">
    <text evidence="10">Belongs to the class-II aminoacyl-tRNA synthetase family. ProS type 1 subfamily.</text>
</comment>
<evidence type="ECO:0000256" key="10">
    <source>
        <dbReference type="HAMAP-Rule" id="MF_01569"/>
    </source>
</evidence>
<evidence type="ECO:0000256" key="9">
    <source>
        <dbReference type="ARBA" id="ARBA00047671"/>
    </source>
</evidence>
<dbReference type="KEGG" id="pfer:IRI77_12480"/>
<evidence type="ECO:0000256" key="3">
    <source>
        <dbReference type="ARBA" id="ARBA00022490"/>
    </source>
</evidence>
<dbReference type="InterPro" id="IPR004154">
    <property type="entry name" value="Anticodon-bd"/>
</dbReference>
<name>A0A7S7NVS3_PALFE</name>
<evidence type="ECO:0000256" key="8">
    <source>
        <dbReference type="ARBA" id="ARBA00023146"/>
    </source>
</evidence>
<dbReference type="SUPFAM" id="SSF55826">
    <property type="entry name" value="YbaK/ProRS associated domain"/>
    <property type="match status" value="1"/>
</dbReference>
<feature type="region of interest" description="Disordered" evidence="11">
    <location>
        <begin position="239"/>
        <end position="260"/>
    </location>
</feature>
<dbReference type="SUPFAM" id="SSF55681">
    <property type="entry name" value="Class II aaRS and biotin synthetases"/>
    <property type="match status" value="1"/>
</dbReference>
<dbReference type="PRINTS" id="PR01046">
    <property type="entry name" value="TRNASYNTHPRO"/>
</dbReference>
<dbReference type="InterPro" id="IPR036621">
    <property type="entry name" value="Anticodon-bd_dom_sf"/>
</dbReference>
<dbReference type="CDD" id="cd04334">
    <property type="entry name" value="ProRS-INS"/>
    <property type="match status" value="1"/>
</dbReference>
<evidence type="ECO:0000256" key="1">
    <source>
        <dbReference type="ARBA" id="ARBA00004496"/>
    </source>
</evidence>
<keyword evidence="4 10" id="KW-0436">Ligase</keyword>
<keyword evidence="5 10" id="KW-0547">Nucleotide-binding</keyword>
<evidence type="ECO:0000256" key="2">
    <source>
        <dbReference type="ARBA" id="ARBA00011738"/>
    </source>
</evidence>
<organism evidence="13 14">
    <name type="scientific">Paludibaculum fermentans</name>
    <dbReference type="NCBI Taxonomy" id="1473598"/>
    <lineage>
        <taxon>Bacteria</taxon>
        <taxon>Pseudomonadati</taxon>
        <taxon>Acidobacteriota</taxon>
        <taxon>Terriglobia</taxon>
        <taxon>Bryobacterales</taxon>
        <taxon>Bryobacteraceae</taxon>
        <taxon>Paludibaculum</taxon>
    </lineage>
</organism>
<dbReference type="GO" id="GO:0006433">
    <property type="term" value="P:prolyl-tRNA aminoacylation"/>
    <property type="evidence" value="ECO:0007669"/>
    <property type="project" value="UniProtKB-UniRule"/>
</dbReference>
<dbReference type="HAMAP" id="MF_01569">
    <property type="entry name" value="Pro_tRNA_synth_type1"/>
    <property type="match status" value="1"/>
</dbReference>
<proteinExistence type="inferred from homology"/>
<keyword evidence="7 10" id="KW-0648">Protein biosynthesis</keyword>
<evidence type="ECO:0000256" key="11">
    <source>
        <dbReference type="SAM" id="MobiDB-lite"/>
    </source>
</evidence>
<dbReference type="CDD" id="cd00779">
    <property type="entry name" value="ProRS_core_prok"/>
    <property type="match status" value="1"/>
</dbReference>
<comment type="catalytic activity">
    <reaction evidence="9 10">
        <text>tRNA(Pro) + L-proline + ATP = L-prolyl-tRNA(Pro) + AMP + diphosphate</text>
        <dbReference type="Rhea" id="RHEA:14305"/>
        <dbReference type="Rhea" id="RHEA-COMP:9700"/>
        <dbReference type="Rhea" id="RHEA-COMP:9702"/>
        <dbReference type="ChEBI" id="CHEBI:30616"/>
        <dbReference type="ChEBI" id="CHEBI:33019"/>
        <dbReference type="ChEBI" id="CHEBI:60039"/>
        <dbReference type="ChEBI" id="CHEBI:78442"/>
        <dbReference type="ChEBI" id="CHEBI:78532"/>
        <dbReference type="ChEBI" id="CHEBI:456215"/>
        <dbReference type="EC" id="6.1.1.15"/>
    </reaction>
</comment>
<dbReference type="GO" id="GO:0002161">
    <property type="term" value="F:aminoacyl-tRNA deacylase activity"/>
    <property type="evidence" value="ECO:0007669"/>
    <property type="project" value="InterPro"/>
</dbReference>
<dbReference type="RefSeq" id="WP_194452380.1">
    <property type="nucleotide sequence ID" value="NZ_CP063849.1"/>
</dbReference>
<dbReference type="Gene3D" id="3.90.960.10">
    <property type="entry name" value="YbaK/aminoacyl-tRNA synthetase-associated domain"/>
    <property type="match status" value="1"/>
</dbReference>
<dbReference type="Pfam" id="PF00587">
    <property type="entry name" value="tRNA-synt_2b"/>
    <property type="match status" value="1"/>
</dbReference>
<protein>
    <recommendedName>
        <fullName evidence="10">Proline--tRNA ligase</fullName>
        <ecNumber evidence="10">6.1.1.15</ecNumber>
    </recommendedName>
    <alternativeName>
        <fullName evidence="10">Prolyl-tRNA synthetase</fullName>
        <shortName evidence="10">ProRS</shortName>
    </alternativeName>
</protein>
<evidence type="ECO:0000256" key="7">
    <source>
        <dbReference type="ARBA" id="ARBA00022917"/>
    </source>
</evidence>
<dbReference type="CDD" id="cd00861">
    <property type="entry name" value="ProRS_anticodon_short"/>
    <property type="match status" value="1"/>
</dbReference>
<dbReference type="InterPro" id="IPR002314">
    <property type="entry name" value="aa-tRNA-synt_IIb"/>
</dbReference>
<dbReference type="InterPro" id="IPR004500">
    <property type="entry name" value="Pro-tRNA-synth_IIa_bac-type"/>
</dbReference>
<feature type="domain" description="Aminoacyl-transfer RNA synthetases class-II family profile" evidence="12">
    <location>
        <begin position="52"/>
        <end position="465"/>
    </location>
</feature>
<dbReference type="InterPro" id="IPR033730">
    <property type="entry name" value="ProRS_core_prok"/>
</dbReference>
<keyword evidence="8 10" id="KW-0030">Aminoacyl-tRNA synthetase</keyword>
<comment type="function">
    <text evidence="10">Catalyzes the attachment of proline to tRNA(Pro) in a two-step reaction: proline is first activated by ATP to form Pro-AMP and then transferred to the acceptor end of tRNA(Pro). As ProRS can inadvertently accommodate and process non-cognate amino acids such as alanine and cysteine, to avoid such errors it has two additional distinct editing activities against alanine. One activity is designated as 'pretransfer' editing and involves the tRNA(Pro)-independent hydrolysis of activated Ala-AMP. The other activity is designated 'posttransfer' editing and involves deacylation of mischarged Ala-tRNA(Pro). The misacylated Cys-tRNA(Pro) is not edited by ProRS.</text>
</comment>
<comment type="subcellular location">
    <subcellularLocation>
        <location evidence="1 10">Cytoplasm</location>
    </subcellularLocation>
</comment>
<dbReference type="NCBIfam" id="TIGR00409">
    <property type="entry name" value="proS_fam_II"/>
    <property type="match status" value="1"/>
</dbReference>
<keyword evidence="3 10" id="KW-0963">Cytoplasm</keyword>
<dbReference type="InterPro" id="IPR036754">
    <property type="entry name" value="YbaK/aa-tRNA-synt-asso_dom_sf"/>
</dbReference>
<gene>
    <name evidence="10" type="primary">proS</name>
    <name evidence="13" type="ORF">IRI77_12480</name>
</gene>
<dbReference type="PROSITE" id="PS50862">
    <property type="entry name" value="AA_TRNA_LIGASE_II"/>
    <property type="match status" value="1"/>
</dbReference>
<dbReference type="PANTHER" id="PTHR42753">
    <property type="entry name" value="MITOCHONDRIAL RIBOSOME PROTEIN L39/PROLYL-TRNA LIGASE FAMILY MEMBER"/>
    <property type="match status" value="1"/>
</dbReference>
<dbReference type="GO" id="GO:0005829">
    <property type="term" value="C:cytosol"/>
    <property type="evidence" value="ECO:0007669"/>
    <property type="project" value="TreeGrafter"/>
</dbReference>
<dbReference type="InterPro" id="IPR002316">
    <property type="entry name" value="Pro-tRNA-ligase_IIa"/>
</dbReference>
<dbReference type="PANTHER" id="PTHR42753:SF2">
    <property type="entry name" value="PROLINE--TRNA LIGASE"/>
    <property type="match status" value="1"/>
</dbReference>
<evidence type="ECO:0000313" key="13">
    <source>
        <dbReference type="EMBL" id="QOY90722.1"/>
    </source>
</evidence>
<dbReference type="NCBIfam" id="NF006625">
    <property type="entry name" value="PRK09194.1"/>
    <property type="match status" value="1"/>
</dbReference>
<keyword evidence="6 10" id="KW-0067">ATP-binding</keyword>
<evidence type="ECO:0000259" key="12">
    <source>
        <dbReference type="PROSITE" id="PS50862"/>
    </source>
</evidence>
<keyword evidence="14" id="KW-1185">Reference proteome</keyword>
<evidence type="ECO:0000256" key="5">
    <source>
        <dbReference type="ARBA" id="ARBA00022741"/>
    </source>
</evidence>
<dbReference type="Pfam" id="PF03129">
    <property type="entry name" value="HGTP_anticodon"/>
    <property type="match status" value="1"/>
</dbReference>
<dbReference type="InterPro" id="IPR006195">
    <property type="entry name" value="aa-tRNA-synth_II"/>
</dbReference>
<dbReference type="InterPro" id="IPR023717">
    <property type="entry name" value="Pro-tRNA-Synthase_IIa_type1"/>
</dbReference>
<dbReference type="InterPro" id="IPR007214">
    <property type="entry name" value="YbaK/aa-tRNA-synth-assoc-dom"/>
</dbReference>